<sequence>MSQEKIKVPGTDFEIQLNSIYQIVEKTDLRGAPDGFNKMGFTKIPSYEITTTVFPVFDADRGIWDTGLDTTSSGYEGMEEKEKMALLRDLTTHLINPLLKVKPKNFLDPLPKPTGEVIRNKDDRGLDNHSIVLGIDRYFDTSKPEQLFNLFTAIYNRDLCPKESEMDPEYMQADFCIVNDKQKINTQEEKTYKKDKAVSKLISKWESDKDKALEILSYCGIKVGKNSNERTVVSFFRKWLEDKDDRGGRNSEFFLERLETFETEVGENELYIYSKLQEMLEEGKLSYKGSEYYLDSRRLGANLKTYAEKASKDEALTIEIIGKTDE</sequence>
<proteinExistence type="predicted"/>
<gene>
    <name evidence="1" type="ORF">Phi17218_065</name>
</gene>
<evidence type="ECO:0000313" key="1">
    <source>
        <dbReference type="EMBL" id="ALO80468.1"/>
    </source>
</evidence>
<accession>A0A0S2MX12</accession>
<reference evidence="1 2" key="1">
    <citation type="submission" date="2015-10" db="EMBL/GenBank/DDBJ databases">
        <title>Large-scale maps of variable infection efficiencies in aquatic Bacteriodetes phage-host model systems.</title>
        <authorList>
            <person name="Holmfeldt K."/>
            <person name="Solonenko N."/>
            <person name="Howard-Varona C."/>
            <person name="Moreno M."/>
            <person name="Malmstrom R.R."/>
            <person name="Blow M.J."/>
            <person name="Sullivan M.B."/>
        </authorList>
    </citation>
    <scope>NUCLEOTIDE SEQUENCE [LARGE SCALE GENOMIC DNA]</scope>
</reference>
<dbReference type="Proteomes" id="UP000226403">
    <property type="component" value="Segment"/>
</dbReference>
<dbReference type="EMBL" id="KT962247">
    <property type="protein sequence ID" value="ALO80468.1"/>
    <property type="molecule type" value="Genomic_DNA"/>
</dbReference>
<name>A0A0S2MX12_9CAUD</name>
<protein>
    <submittedName>
        <fullName evidence="1">Uncharacterized protein</fullName>
    </submittedName>
</protein>
<evidence type="ECO:0000313" key="2">
    <source>
        <dbReference type="Proteomes" id="UP000226403"/>
    </source>
</evidence>
<organism evidence="1 2">
    <name type="scientific">Cellulophaga phage phi17:2_18</name>
    <dbReference type="NCBI Taxonomy" id="1747283"/>
    <lineage>
        <taxon>Viruses</taxon>
        <taxon>Duplodnaviria</taxon>
        <taxon>Heunggongvirae</taxon>
        <taxon>Uroviricota</taxon>
        <taxon>Caudoviricetes</taxon>
        <taxon>Lightbulbvirus</taxon>
        <taxon>Lightbulbvirus Cba172</taxon>
    </lineage>
</organism>